<dbReference type="EMBL" id="SMFL01000014">
    <property type="protein sequence ID" value="TDE10715.1"/>
    <property type="molecule type" value="Genomic_DNA"/>
</dbReference>
<reference evidence="1 2" key="1">
    <citation type="submission" date="2019-03" db="EMBL/GenBank/DDBJ databases">
        <title>Dyadobacter AR-3-6 sp. nov., isolated from arctic soil.</title>
        <authorList>
            <person name="Chaudhary D.K."/>
        </authorList>
    </citation>
    <scope>NUCLEOTIDE SEQUENCE [LARGE SCALE GENOMIC DNA]</scope>
    <source>
        <strain evidence="1 2">AR-3-6</strain>
    </source>
</reference>
<accession>A0A4R5DIV5</accession>
<evidence type="ECO:0000313" key="1">
    <source>
        <dbReference type="EMBL" id="TDE10715.1"/>
    </source>
</evidence>
<comment type="caution">
    <text evidence="1">The sequence shown here is derived from an EMBL/GenBank/DDBJ whole genome shotgun (WGS) entry which is preliminary data.</text>
</comment>
<keyword evidence="2" id="KW-1185">Reference proteome</keyword>
<proteinExistence type="predicted"/>
<dbReference type="RefSeq" id="WP_131961401.1">
    <property type="nucleotide sequence ID" value="NZ_SMFL01000014.1"/>
</dbReference>
<dbReference type="AlphaFoldDB" id="A0A4R5DIV5"/>
<dbReference type="OrthoDB" id="9798269at2"/>
<sequence>MDLLQSIREVSSQPLTHQLLSSLLKEYKRPNDKIHEMISAGLINSVKKGIYMPSLKITDKRTEPFLLANHMLGPSYVSFDSALSYYGLIPERVFEIASATTKASRQFDTVIGTFSFTRLPLPYFSFGVRQLLIADKQNILIASPEKALFDKVIAKGGVKLRSKSAASEYLLDNLRMDADSLKQLDVQTMETWLEDSPKQESLKMVIKLIRAL</sequence>
<name>A0A4R5DIV5_9BACT</name>
<gene>
    <name evidence="1" type="ORF">E0F88_26945</name>
</gene>
<organism evidence="1 2">
    <name type="scientific">Dyadobacter psychrotolerans</name>
    <dbReference type="NCBI Taxonomy" id="2541721"/>
    <lineage>
        <taxon>Bacteria</taxon>
        <taxon>Pseudomonadati</taxon>
        <taxon>Bacteroidota</taxon>
        <taxon>Cytophagia</taxon>
        <taxon>Cytophagales</taxon>
        <taxon>Spirosomataceae</taxon>
        <taxon>Dyadobacter</taxon>
    </lineage>
</organism>
<evidence type="ECO:0000313" key="2">
    <source>
        <dbReference type="Proteomes" id="UP000294850"/>
    </source>
</evidence>
<evidence type="ECO:0008006" key="3">
    <source>
        <dbReference type="Google" id="ProtNLM"/>
    </source>
</evidence>
<protein>
    <recommendedName>
        <fullName evidence="3">Transcriptional regulator, AbiEi antitoxin, Type IV TA system</fullName>
    </recommendedName>
</protein>
<dbReference type="Proteomes" id="UP000294850">
    <property type="component" value="Unassembled WGS sequence"/>
</dbReference>